<dbReference type="EMBL" id="VBPA01000099">
    <property type="protein sequence ID" value="TMQ71825.1"/>
    <property type="molecule type" value="Genomic_DNA"/>
</dbReference>
<evidence type="ECO:0000313" key="2">
    <source>
        <dbReference type="Proteomes" id="UP000319836"/>
    </source>
</evidence>
<sequence>MRKVATHFASVRGVASVSGVRLLAGTPISVSVFRALSSGTAEVGEPWTGSVTASVTRHGRVVIPAGSTVHGVVAVANPARHGERATLRLALRSVTIDGRSYAMRGSSREIVAGSPRARNVGAIAGGTAAGALLGRAVGGSGRSTLIGALLGGGAATAAVAASKGYQATVPAGRSMQFTLREPVTVRT</sequence>
<proteinExistence type="predicted"/>
<reference evidence="1 2" key="1">
    <citation type="journal article" date="2019" name="Nat. Microbiol.">
        <title>Mediterranean grassland soil C-N compound turnover is dependent on rainfall and depth, and is mediated by genomically divergent microorganisms.</title>
        <authorList>
            <person name="Diamond S."/>
            <person name="Andeer P.F."/>
            <person name="Li Z."/>
            <person name="Crits-Christoph A."/>
            <person name="Burstein D."/>
            <person name="Anantharaman K."/>
            <person name="Lane K.R."/>
            <person name="Thomas B.C."/>
            <person name="Pan C."/>
            <person name="Northen T.R."/>
            <person name="Banfield J.F."/>
        </authorList>
    </citation>
    <scope>NUCLEOTIDE SEQUENCE [LARGE SCALE GENOMIC DNA]</scope>
    <source>
        <strain evidence="1">WS_10</strain>
    </source>
</reference>
<evidence type="ECO:0008006" key="3">
    <source>
        <dbReference type="Google" id="ProtNLM"/>
    </source>
</evidence>
<organism evidence="1 2">
    <name type="scientific">Eiseniibacteriota bacterium</name>
    <dbReference type="NCBI Taxonomy" id="2212470"/>
    <lineage>
        <taxon>Bacteria</taxon>
        <taxon>Candidatus Eiseniibacteriota</taxon>
    </lineage>
</organism>
<name>A0A538U7E4_UNCEI</name>
<comment type="caution">
    <text evidence="1">The sequence shown here is derived from an EMBL/GenBank/DDBJ whole genome shotgun (WGS) entry which is preliminary data.</text>
</comment>
<protein>
    <recommendedName>
        <fullName evidence="3">Glycine zipper 2TM domain-containing protein</fullName>
    </recommendedName>
</protein>
<evidence type="ECO:0000313" key="1">
    <source>
        <dbReference type="EMBL" id="TMQ71825.1"/>
    </source>
</evidence>
<gene>
    <name evidence="1" type="ORF">E6K80_04460</name>
</gene>
<accession>A0A538U7E4</accession>
<dbReference type="Proteomes" id="UP000319836">
    <property type="component" value="Unassembled WGS sequence"/>
</dbReference>
<dbReference type="AlphaFoldDB" id="A0A538U7E4"/>